<comment type="caution">
    <text evidence="2">The sequence shown here is derived from an EMBL/GenBank/DDBJ whole genome shotgun (WGS) entry which is preliminary data.</text>
</comment>
<feature type="compositionally biased region" description="Basic and acidic residues" evidence="1">
    <location>
        <begin position="94"/>
        <end position="106"/>
    </location>
</feature>
<feature type="region of interest" description="Disordered" evidence="1">
    <location>
        <begin position="78"/>
        <end position="106"/>
    </location>
</feature>
<dbReference type="Proteomes" id="UP000190037">
    <property type="component" value="Unassembled WGS sequence"/>
</dbReference>
<dbReference type="EMBL" id="MWQN01000005">
    <property type="protein sequence ID" value="OPC76598.1"/>
    <property type="molecule type" value="Genomic_DNA"/>
</dbReference>
<feature type="non-terminal residue" evidence="2">
    <location>
        <position position="178"/>
    </location>
</feature>
<protein>
    <submittedName>
        <fullName evidence="2">Uncharacterized protein</fullName>
    </submittedName>
</protein>
<accession>A0A1T3NII0</accession>
<evidence type="ECO:0000256" key="1">
    <source>
        <dbReference type="SAM" id="MobiDB-lite"/>
    </source>
</evidence>
<organism evidence="2 3">
    <name type="scientific">Embleya scabrispora</name>
    <dbReference type="NCBI Taxonomy" id="159449"/>
    <lineage>
        <taxon>Bacteria</taxon>
        <taxon>Bacillati</taxon>
        <taxon>Actinomycetota</taxon>
        <taxon>Actinomycetes</taxon>
        <taxon>Kitasatosporales</taxon>
        <taxon>Streptomycetaceae</taxon>
        <taxon>Embleya</taxon>
    </lineage>
</organism>
<reference evidence="2 3" key="1">
    <citation type="submission" date="2017-03" db="EMBL/GenBank/DDBJ databases">
        <title>Draft genome sequence of Streptomyces scabrisporus NF3, endophyte isolated from Amphipterygium adstringens.</title>
        <authorList>
            <person name="Vazquez M."/>
            <person name="Ceapa C.D."/>
            <person name="Rodriguez Luna D."/>
            <person name="Sanchez Esquivel S."/>
        </authorList>
    </citation>
    <scope>NUCLEOTIDE SEQUENCE [LARGE SCALE GENOMIC DNA]</scope>
    <source>
        <strain evidence="2 3">NF3</strain>
    </source>
</reference>
<proteinExistence type="predicted"/>
<sequence>MALTRQGAEGERALELLRDARRLLAEPQSLALPTVLAEAACRLAIELLLKIADDKKSTGLRDAARAVVDAVDAHLNEIDSGAGGSAPAGSPPSTRRDGAPAARRTDEGLRHACDALRAEIDVPGGYRNRLARRLAESVTGLEVTAAGAEALRLWSSVYSRASGTVHGETASDLAAIDL</sequence>
<keyword evidence="3" id="KW-1185">Reference proteome</keyword>
<evidence type="ECO:0000313" key="2">
    <source>
        <dbReference type="EMBL" id="OPC76598.1"/>
    </source>
</evidence>
<evidence type="ECO:0000313" key="3">
    <source>
        <dbReference type="Proteomes" id="UP000190037"/>
    </source>
</evidence>
<name>A0A1T3NII0_9ACTN</name>
<dbReference type="AlphaFoldDB" id="A0A1T3NII0"/>
<gene>
    <name evidence="2" type="ORF">B4N89_44715</name>
</gene>